<dbReference type="Proteomes" id="UP001150942">
    <property type="component" value="Unassembled WGS sequence"/>
</dbReference>
<evidence type="ECO:0000313" key="9">
    <source>
        <dbReference type="Proteomes" id="UP001150942"/>
    </source>
</evidence>
<dbReference type="PROSITE" id="PS50850">
    <property type="entry name" value="MFS"/>
    <property type="match status" value="1"/>
</dbReference>
<dbReference type="GO" id="GO:0022857">
    <property type="term" value="F:transmembrane transporter activity"/>
    <property type="evidence" value="ECO:0007669"/>
    <property type="project" value="InterPro"/>
</dbReference>
<dbReference type="Gene3D" id="1.20.1250.20">
    <property type="entry name" value="MFS general substrate transporter like domains"/>
    <property type="match status" value="1"/>
</dbReference>
<accession>A0A9W9MGS0</accession>
<dbReference type="InterPro" id="IPR011701">
    <property type="entry name" value="MFS"/>
</dbReference>
<evidence type="ECO:0000256" key="4">
    <source>
        <dbReference type="ARBA" id="ARBA00023136"/>
    </source>
</evidence>
<reference evidence="8" key="1">
    <citation type="submission" date="2022-11" db="EMBL/GenBank/DDBJ databases">
        <authorList>
            <person name="Petersen C."/>
        </authorList>
    </citation>
    <scope>NUCLEOTIDE SEQUENCE</scope>
    <source>
        <strain evidence="8">IBT 20477</strain>
    </source>
</reference>
<evidence type="ECO:0000256" key="6">
    <source>
        <dbReference type="SAM" id="Phobius"/>
    </source>
</evidence>
<dbReference type="PANTHER" id="PTHR23502">
    <property type="entry name" value="MAJOR FACILITATOR SUPERFAMILY"/>
    <property type="match status" value="1"/>
</dbReference>
<keyword evidence="9" id="KW-1185">Reference proteome</keyword>
<dbReference type="InterPro" id="IPR020846">
    <property type="entry name" value="MFS_dom"/>
</dbReference>
<comment type="subcellular location">
    <subcellularLocation>
        <location evidence="1">Membrane</location>
        <topology evidence="1">Multi-pass membrane protein</topology>
    </subcellularLocation>
</comment>
<protein>
    <submittedName>
        <fullName evidence="8">MFS multidrug transporter</fullName>
    </submittedName>
</protein>
<keyword evidence="2 6" id="KW-0812">Transmembrane</keyword>
<feature type="transmembrane region" description="Helical" evidence="6">
    <location>
        <begin position="103"/>
        <end position="120"/>
    </location>
</feature>
<proteinExistence type="predicted"/>
<dbReference type="GO" id="GO:0042908">
    <property type="term" value="P:xenobiotic transport"/>
    <property type="evidence" value="ECO:0007669"/>
    <property type="project" value="UniProtKB-ARBA"/>
</dbReference>
<sequence>MDDLESKHTRNPMANATLDQSSAASSESPTPTNAQFMETNLAQGIVGWDGQADPENPQNFSQARKWGLLSTISAITFISPLASSMVSPSVIFMKNDLGVSNDVVLSFSVTFGPLLLAPLSEIYGRRIVLSCANWFFVTWQIGCALAPNITSLIIFRFLAGIGGVGCITLGAGIIADLFPVEQRGMATSIWTMGPLFGPVVGPICGGFIAENIGWRWAYWILLIVGGALSLAVEFLYQETYAPVLIQRKTRRLAKTLDRTDLRSAYALSDDDKSISTQMVLLRGLKRPILLLTKSPIILLLATYLSFTYGLLYLFFTTITSVFQSQYGFSVGLTGLAYLGLGCGSILGLALIATTNDKIVINLTAKNGGKYEPEMRLSTMTFFACLLPISFFWYGWAAEYQVHWIVPIIGMMPFGAGMIGILMPILTYSIDSYPLYAASVNATMTATRSMFGALLPLAGPRLFSSLGLGWGNSLLGFLSLAFVPVPILFNHYGKRIRERFPVNLD</sequence>
<dbReference type="PANTHER" id="PTHR23502:SF33">
    <property type="entry name" value="MAJOR FACILITATOR SUPERFAMILY (MFS) PROFILE DOMAIN-CONTAINING PROTEIN-RELATED"/>
    <property type="match status" value="1"/>
</dbReference>
<keyword evidence="3 6" id="KW-1133">Transmembrane helix</keyword>
<feature type="transmembrane region" description="Helical" evidence="6">
    <location>
        <begin position="434"/>
        <end position="457"/>
    </location>
</feature>
<evidence type="ECO:0000256" key="1">
    <source>
        <dbReference type="ARBA" id="ARBA00004141"/>
    </source>
</evidence>
<keyword evidence="4 6" id="KW-0472">Membrane</keyword>
<feature type="transmembrane region" description="Helical" evidence="6">
    <location>
        <begin position="153"/>
        <end position="177"/>
    </location>
</feature>
<feature type="transmembrane region" description="Helical" evidence="6">
    <location>
        <begin position="296"/>
        <end position="315"/>
    </location>
</feature>
<dbReference type="CDD" id="cd17323">
    <property type="entry name" value="MFS_Tpo1_MDR_like"/>
    <property type="match status" value="1"/>
</dbReference>
<gene>
    <name evidence="8" type="ORF">N7449_005817</name>
</gene>
<dbReference type="AlphaFoldDB" id="A0A9W9MGS0"/>
<feature type="transmembrane region" description="Helical" evidence="6">
    <location>
        <begin position="376"/>
        <end position="395"/>
    </location>
</feature>
<dbReference type="GO" id="GO:0140115">
    <property type="term" value="P:export across plasma membrane"/>
    <property type="evidence" value="ECO:0007669"/>
    <property type="project" value="UniProtKB-ARBA"/>
</dbReference>
<feature type="transmembrane region" description="Helical" evidence="6">
    <location>
        <begin position="216"/>
        <end position="236"/>
    </location>
</feature>
<feature type="transmembrane region" description="Helical" evidence="6">
    <location>
        <begin position="469"/>
        <end position="488"/>
    </location>
</feature>
<reference evidence="8" key="2">
    <citation type="journal article" date="2023" name="IMA Fungus">
        <title>Comparative genomic study of the Penicillium genus elucidates a diverse pangenome and 15 lateral gene transfer events.</title>
        <authorList>
            <person name="Petersen C."/>
            <person name="Sorensen T."/>
            <person name="Nielsen M.R."/>
            <person name="Sondergaard T.E."/>
            <person name="Sorensen J.L."/>
            <person name="Fitzpatrick D.A."/>
            <person name="Frisvad J.C."/>
            <person name="Nielsen K.L."/>
        </authorList>
    </citation>
    <scope>NUCLEOTIDE SEQUENCE</scope>
    <source>
        <strain evidence="8">IBT 20477</strain>
    </source>
</reference>
<dbReference type="FunFam" id="1.20.1250.20:FF:000460">
    <property type="entry name" value="MFS multidrug transporter, putative"/>
    <property type="match status" value="1"/>
</dbReference>
<dbReference type="InterPro" id="IPR005829">
    <property type="entry name" value="Sugar_transporter_CS"/>
</dbReference>
<organism evidence="8 9">
    <name type="scientific">Penicillium cf. viridicatum</name>
    <dbReference type="NCBI Taxonomy" id="2972119"/>
    <lineage>
        <taxon>Eukaryota</taxon>
        <taxon>Fungi</taxon>
        <taxon>Dikarya</taxon>
        <taxon>Ascomycota</taxon>
        <taxon>Pezizomycotina</taxon>
        <taxon>Eurotiomycetes</taxon>
        <taxon>Eurotiomycetidae</taxon>
        <taxon>Eurotiales</taxon>
        <taxon>Aspergillaceae</taxon>
        <taxon>Penicillium</taxon>
    </lineage>
</organism>
<feature type="transmembrane region" description="Helical" evidence="6">
    <location>
        <begin position="335"/>
        <end position="355"/>
    </location>
</feature>
<feature type="transmembrane region" description="Helical" evidence="6">
    <location>
        <begin position="127"/>
        <end position="147"/>
    </location>
</feature>
<dbReference type="EMBL" id="JAPQKQ010000004">
    <property type="protein sequence ID" value="KAJ5201014.1"/>
    <property type="molecule type" value="Genomic_DNA"/>
</dbReference>
<evidence type="ECO:0000256" key="5">
    <source>
        <dbReference type="SAM" id="MobiDB-lite"/>
    </source>
</evidence>
<feature type="transmembrane region" description="Helical" evidence="6">
    <location>
        <begin position="66"/>
        <end position="83"/>
    </location>
</feature>
<dbReference type="GO" id="GO:0016020">
    <property type="term" value="C:membrane"/>
    <property type="evidence" value="ECO:0007669"/>
    <property type="project" value="UniProtKB-SubCell"/>
</dbReference>
<evidence type="ECO:0000256" key="3">
    <source>
        <dbReference type="ARBA" id="ARBA00022989"/>
    </source>
</evidence>
<dbReference type="InterPro" id="IPR036259">
    <property type="entry name" value="MFS_trans_sf"/>
</dbReference>
<feature type="transmembrane region" description="Helical" evidence="6">
    <location>
        <begin position="189"/>
        <end position="210"/>
    </location>
</feature>
<dbReference type="PROSITE" id="PS00216">
    <property type="entry name" value="SUGAR_TRANSPORT_1"/>
    <property type="match status" value="1"/>
</dbReference>
<comment type="caution">
    <text evidence="8">The sequence shown here is derived from an EMBL/GenBank/DDBJ whole genome shotgun (WGS) entry which is preliminary data.</text>
</comment>
<evidence type="ECO:0000313" key="8">
    <source>
        <dbReference type="EMBL" id="KAJ5201014.1"/>
    </source>
</evidence>
<dbReference type="SUPFAM" id="SSF103473">
    <property type="entry name" value="MFS general substrate transporter"/>
    <property type="match status" value="1"/>
</dbReference>
<feature type="domain" description="Major facilitator superfamily (MFS) profile" evidence="7">
    <location>
        <begin position="35"/>
        <end position="495"/>
    </location>
</feature>
<feature type="region of interest" description="Disordered" evidence="5">
    <location>
        <begin position="1"/>
        <end position="33"/>
    </location>
</feature>
<name>A0A9W9MGS0_9EURO</name>
<dbReference type="OrthoDB" id="5296287at2759"/>
<feature type="transmembrane region" description="Helical" evidence="6">
    <location>
        <begin position="401"/>
        <end position="422"/>
    </location>
</feature>
<dbReference type="Pfam" id="PF07690">
    <property type="entry name" value="MFS_1"/>
    <property type="match status" value="1"/>
</dbReference>
<evidence type="ECO:0000259" key="7">
    <source>
        <dbReference type="PROSITE" id="PS50850"/>
    </source>
</evidence>
<evidence type="ECO:0000256" key="2">
    <source>
        <dbReference type="ARBA" id="ARBA00022692"/>
    </source>
</evidence>
<feature type="compositionally biased region" description="Low complexity" evidence="5">
    <location>
        <begin position="21"/>
        <end position="32"/>
    </location>
</feature>